<feature type="transmembrane region" description="Helical" evidence="1">
    <location>
        <begin position="84"/>
        <end position="106"/>
    </location>
</feature>
<keyword evidence="1" id="KW-1133">Transmembrane helix</keyword>
<proteinExistence type="predicted"/>
<feature type="transmembrane region" description="Helical" evidence="1">
    <location>
        <begin position="58"/>
        <end position="77"/>
    </location>
</feature>
<dbReference type="OMA" id="ARWLYNH"/>
<keyword evidence="1" id="KW-0812">Transmembrane</keyword>
<keyword evidence="1" id="KW-0472">Membrane</keyword>
<name>A0A1W2TVV9_ROSNE</name>
<gene>
    <name evidence="2" type="ORF">SAMD00023353_9400070</name>
</gene>
<dbReference type="Pfam" id="PF16015">
    <property type="entry name" value="Promethin"/>
    <property type="match status" value="1"/>
</dbReference>
<dbReference type="AlphaFoldDB" id="A0A1W2TVV9"/>
<dbReference type="Proteomes" id="UP000054516">
    <property type="component" value="Unassembled WGS sequence"/>
</dbReference>
<protein>
    <submittedName>
        <fullName evidence="2">Uncharacterized protein</fullName>
    </submittedName>
</protein>
<dbReference type="OrthoDB" id="3928876at2759"/>
<feature type="transmembrane region" description="Helical" evidence="1">
    <location>
        <begin position="112"/>
        <end position="136"/>
    </location>
</feature>
<evidence type="ECO:0000313" key="2">
    <source>
        <dbReference type="EMBL" id="GAP92786.2"/>
    </source>
</evidence>
<evidence type="ECO:0000256" key="1">
    <source>
        <dbReference type="SAM" id="Phobius"/>
    </source>
</evidence>
<dbReference type="STRING" id="77044.A0A1W2TVV9"/>
<evidence type="ECO:0000313" key="3">
    <source>
        <dbReference type="Proteomes" id="UP000054516"/>
    </source>
</evidence>
<accession>A0A1W2TVV9</accession>
<organism evidence="2">
    <name type="scientific">Rosellinia necatrix</name>
    <name type="common">White root-rot fungus</name>
    <dbReference type="NCBI Taxonomy" id="77044"/>
    <lineage>
        <taxon>Eukaryota</taxon>
        <taxon>Fungi</taxon>
        <taxon>Dikarya</taxon>
        <taxon>Ascomycota</taxon>
        <taxon>Pezizomycotina</taxon>
        <taxon>Sordariomycetes</taxon>
        <taxon>Xylariomycetidae</taxon>
        <taxon>Xylariales</taxon>
        <taxon>Xylariaceae</taxon>
        <taxon>Rosellinia</taxon>
    </lineage>
</organism>
<reference evidence="2" key="1">
    <citation type="submission" date="2016-03" db="EMBL/GenBank/DDBJ databases">
        <title>Draft genome sequence of Rosellinia necatrix.</title>
        <authorList>
            <person name="Kanematsu S."/>
        </authorList>
    </citation>
    <scope>NUCLEOTIDE SEQUENCE [LARGE SCALE GENOMIC DNA]</scope>
    <source>
        <strain evidence="2">W97</strain>
    </source>
</reference>
<keyword evidence="3" id="KW-1185">Reference proteome</keyword>
<dbReference type="EMBL" id="DF977539">
    <property type="protein sequence ID" value="GAP92786.2"/>
    <property type="molecule type" value="Genomic_DNA"/>
</dbReference>
<sequence length="179" mass="19584">MAVNGTNNSEDSTFTAKTKRRALDVLAYGQRQVDHVVSPAARQKALDSASTFASKRPLFSFLITAQLLTALLPLLLFATFVLSAIFVAIFSALGFVLFWTGVALLFLVPTLFFTAGLAVLVWLWAVGTYIIIRAVYSKLPAGLRGTNPEQQHGFFHPSKHTNGFDFDDAVDAETAEVRE</sequence>